<dbReference type="EMBL" id="PCVC01000052">
    <property type="protein sequence ID" value="PIQ66882.1"/>
    <property type="molecule type" value="Genomic_DNA"/>
</dbReference>
<gene>
    <name evidence="1" type="ORF">COV95_01750</name>
</gene>
<dbReference type="Proteomes" id="UP000229834">
    <property type="component" value="Unassembled WGS sequence"/>
</dbReference>
<accession>A0A2H0K6K7</accession>
<comment type="caution">
    <text evidence="1">The sequence shown here is derived from an EMBL/GenBank/DDBJ whole genome shotgun (WGS) entry which is preliminary data.</text>
</comment>
<reference evidence="1 2" key="1">
    <citation type="submission" date="2017-09" db="EMBL/GenBank/DDBJ databases">
        <title>Depth-based differentiation of microbial function through sediment-hosted aquifers and enrichment of novel symbionts in the deep terrestrial subsurface.</title>
        <authorList>
            <person name="Probst A.J."/>
            <person name="Ladd B."/>
            <person name="Jarett J.K."/>
            <person name="Geller-Mcgrath D.E."/>
            <person name="Sieber C.M."/>
            <person name="Emerson J.B."/>
            <person name="Anantharaman K."/>
            <person name="Thomas B.C."/>
            <person name="Malmstrom R."/>
            <person name="Stieglmeier M."/>
            <person name="Klingl A."/>
            <person name="Woyke T."/>
            <person name="Ryan C.M."/>
            <person name="Banfield J.F."/>
        </authorList>
    </citation>
    <scope>NUCLEOTIDE SEQUENCE [LARGE SCALE GENOMIC DNA]</scope>
    <source>
        <strain evidence="1">CG11_big_fil_rev_8_21_14_0_20_40_24</strain>
    </source>
</reference>
<protein>
    <submittedName>
        <fullName evidence="1">Uncharacterized protein</fullName>
    </submittedName>
</protein>
<dbReference type="AlphaFoldDB" id="A0A2H0K6K7"/>
<evidence type="ECO:0000313" key="1">
    <source>
        <dbReference type="EMBL" id="PIQ66882.1"/>
    </source>
</evidence>
<name>A0A2H0K6K7_9BACT</name>
<organism evidence="1 2">
    <name type="scientific">Candidatus Zambryskibacteria bacterium CG11_big_fil_rev_8_21_14_0_20_40_24</name>
    <dbReference type="NCBI Taxonomy" id="1975116"/>
    <lineage>
        <taxon>Bacteria</taxon>
        <taxon>Candidatus Zambryskiibacteriota</taxon>
    </lineage>
</organism>
<evidence type="ECO:0000313" key="2">
    <source>
        <dbReference type="Proteomes" id="UP000229834"/>
    </source>
</evidence>
<sequence length="93" mass="11226">MGIFFDDNKPKVTDDEWRKQVRYALSSRGLNEREINFVEMIFYGDFHEKRYEDKGLQADEIERGIKMLKEKRNLHTLTDKQISIVEEELMKKL</sequence>
<proteinExistence type="predicted"/>